<dbReference type="InterPro" id="IPR006115">
    <property type="entry name" value="6PGDH_NADP-bd"/>
</dbReference>
<dbReference type="OrthoDB" id="5835829at2759"/>
<dbReference type="Pfam" id="PF03446">
    <property type="entry name" value="NAD_binding_2"/>
    <property type="match status" value="1"/>
</dbReference>
<name>A0A017SM14_ASPRC</name>
<organism evidence="5 6">
    <name type="scientific">Aspergillus ruber (strain CBS 135680)</name>
    <dbReference type="NCBI Taxonomy" id="1388766"/>
    <lineage>
        <taxon>Eukaryota</taxon>
        <taxon>Fungi</taxon>
        <taxon>Dikarya</taxon>
        <taxon>Ascomycota</taxon>
        <taxon>Pezizomycotina</taxon>
        <taxon>Eurotiomycetes</taxon>
        <taxon>Eurotiomycetidae</taxon>
        <taxon>Eurotiales</taxon>
        <taxon>Aspergillaceae</taxon>
        <taxon>Aspergillus</taxon>
        <taxon>Aspergillus subgen. Aspergillus</taxon>
    </lineage>
</organism>
<accession>A0A017SM14</accession>
<dbReference type="SUPFAM" id="SSF48179">
    <property type="entry name" value="6-phosphogluconate dehydrogenase C-terminal domain-like"/>
    <property type="match status" value="1"/>
</dbReference>
<keyword evidence="6" id="KW-1185">Reference proteome</keyword>
<dbReference type="SUPFAM" id="SSF51735">
    <property type="entry name" value="NAD(P)-binding Rossmann-fold domains"/>
    <property type="match status" value="1"/>
</dbReference>
<evidence type="ECO:0000313" key="6">
    <source>
        <dbReference type="Proteomes" id="UP000019804"/>
    </source>
</evidence>
<dbReference type="Gene3D" id="3.40.50.720">
    <property type="entry name" value="NAD(P)-binding Rossmann-like Domain"/>
    <property type="match status" value="1"/>
</dbReference>
<feature type="domain" description="3-hydroxyisobutyrate dehydrogenase-like NAD-binding" evidence="4">
    <location>
        <begin position="637"/>
        <end position="757"/>
    </location>
</feature>
<dbReference type="InterPro" id="IPR008927">
    <property type="entry name" value="6-PGluconate_DH-like_C_sf"/>
</dbReference>
<dbReference type="GO" id="GO:0051287">
    <property type="term" value="F:NAD binding"/>
    <property type="evidence" value="ECO:0007669"/>
    <property type="project" value="InterPro"/>
</dbReference>
<dbReference type="InterPro" id="IPR036291">
    <property type="entry name" value="NAD(P)-bd_dom_sf"/>
</dbReference>
<dbReference type="InterPro" id="IPR029154">
    <property type="entry name" value="HIBADH-like_NADP-bd"/>
</dbReference>
<dbReference type="Gene3D" id="3.40.50.2000">
    <property type="entry name" value="Glycogen Phosphorylase B"/>
    <property type="match status" value="2"/>
</dbReference>
<dbReference type="HOGENOM" id="CLU_348388_0_0_1"/>
<dbReference type="AlphaFoldDB" id="A0A017SM14"/>
<dbReference type="GO" id="GO:0008194">
    <property type="term" value="F:UDP-glycosyltransferase activity"/>
    <property type="evidence" value="ECO:0007669"/>
    <property type="project" value="InterPro"/>
</dbReference>
<dbReference type="GO" id="GO:0050661">
    <property type="term" value="F:NADP binding"/>
    <property type="evidence" value="ECO:0007669"/>
    <property type="project" value="InterPro"/>
</dbReference>
<dbReference type="RefSeq" id="XP_040641352.1">
    <property type="nucleotide sequence ID" value="XM_040786174.1"/>
</dbReference>
<dbReference type="PANTHER" id="PTHR43580:SF3">
    <property type="entry name" value="6-PHOSPHOGLUCONATE DEHYDROGENASE FAMILY PROTEIN (AFU_ORTHOLOGUE AFUA_2G11600)"/>
    <property type="match status" value="1"/>
</dbReference>
<gene>
    <name evidence="5" type="ORF">EURHEDRAFT_513516</name>
</gene>
<dbReference type="InterPro" id="IPR013328">
    <property type="entry name" value="6PGD_dom2"/>
</dbReference>
<dbReference type="Gene3D" id="1.10.1040.10">
    <property type="entry name" value="N-(1-d-carboxylethyl)-l-norvaline Dehydrogenase, domain 2"/>
    <property type="match status" value="1"/>
</dbReference>
<dbReference type="Pfam" id="PF00201">
    <property type="entry name" value="UDPGT"/>
    <property type="match status" value="1"/>
</dbReference>
<evidence type="ECO:0000256" key="2">
    <source>
        <dbReference type="ARBA" id="ARBA00022679"/>
    </source>
</evidence>
<reference evidence="6" key="1">
    <citation type="journal article" date="2014" name="Nat. Commun.">
        <title>Genomic adaptations of the halophilic Dead Sea filamentous fungus Eurotium rubrum.</title>
        <authorList>
            <person name="Kis-Papo T."/>
            <person name="Weig A.R."/>
            <person name="Riley R."/>
            <person name="Persoh D."/>
            <person name="Salamov A."/>
            <person name="Sun H."/>
            <person name="Lipzen A."/>
            <person name="Wasser S.P."/>
            <person name="Rambold G."/>
            <person name="Grigoriev I.V."/>
            <person name="Nevo E."/>
        </authorList>
    </citation>
    <scope>NUCLEOTIDE SEQUENCE [LARGE SCALE GENOMIC DNA]</scope>
    <source>
        <strain evidence="6">CBS 135680</strain>
    </source>
</reference>
<dbReference type="CDD" id="cd03784">
    <property type="entry name" value="GT1_Gtf-like"/>
    <property type="match status" value="1"/>
</dbReference>
<dbReference type="InterPro" id="IPR051265">
    <property type="entry name" value="HIBADH-related_NP60_sf"/>
</dbReference>
<evidence type="ECO:0000259" key="4">
    <source>
        <dbReference type="Pfam" id="PF14833"/>
    </source>
</evidence>
<evidence type="ECO:0000256" key="1">
    <source>
        <dbReference type="ARBA" id="ARBA00007598"/>
    </source>
</evidence>
<feature type="domain" description="6-phosphogluconate dehydrogenase NADP-binding" evidence="3">
    <location>
        <begin position="466"/>
        <end position="626"/>
    </location>
</feature>
<evidence type="ECO:0000313" key="5">
    <source>
        <dbReference type="EMBL" id="EYE97664.1"/>
    </source>
</evidence>
<dbReference type="STRING" id="1388766.A0A017SM14"/>
<dbReference type="SUPFAM" id="SSF53756">
    <property type="entry name" value="UDP-Glycosyltransferase/glycogen phosphorylase"/>
    <property type="match status" value="1"/>
</dbReference>
<comment type="similarity">
    <text evidence="1">Belongs to the HIBADH-related family. NP60 subfamily.</text>
</comment>
<keyword evidence="2 5" id="KW-0808">Transferase</keyword>
<dbReference type="EMBL" id="KK088415">
    <property type="protein sequence ID" value="EYE97664.1"/>
    <property type="molecule type" value="Genomic_DNA"/>
</dbReference>
<dbReference type="Proteomes" id="UP000019804">
    <property type="component" value="Unassembled WGS sequence"/>
</dbReference>
<dbReference type="GeneID" id="63701298"/>
<sequence length="770" mass="83800">MPTILFLTNSELGQASVCLAVAHEFLLRPTYTIHIASFASLRVSISQLNLRAISFLPVSSRSARVRPATFHILPGPSMKQALEQRHNFNASKAFKLHGLGFQAACQAYKDVLAKMVAPWSGEEYVAIYAGCVDVIERVGPQLVVVDPLFGPGLDAPKLAGLWKFPMLCSGYPYPLPWSLMLPNAILGLRLLAAVKSSPQLKQVERARKRHGIKHAIPDMFVNPDDKKVLAVLLPGHVECELPCFLPGKFTHCGPILRPYAPICDEHPDLAHWLAQRPTVLVSLGSLVVFTPSMERQFARGLKMLLETRPDMQVLWKLPRAEPQSTAQEETLECLSSDIGEGRVRTMPWLPVEPICILQSGRVECIVHHGGANTFYEAIKAGVPQVVLPIWLDTYDFAHRVEYLGVGVWGNRQSAPAVKGYELGQTLKRMLASVLKIKVQRRAREVASELNGKEGRVVAYTMANQHVAWIGLGNIGRGMVQNIAEKGPQSSLAVYNRTTSKAESLVSTLPPNKASVAPSLPEAVNPATLIFICVGDDPALNQIFAAILEAKGLDISGKTFVDCSTVHPDTSRKTQAALSQRGAAFVACPVFGAPNMAVAGQLVVVPAGSAEAIERVRPYLDGVTARATLPLTGNEDVGRASLMKVLGNTFILNMVESLAEGVTAAEKTGLGAEMYEQWVTTMFPGAFAKYAERMTSGDYHKREEPLFAVDLARKDLRHASTLASEGGMRLRSVEVTDGYLQEVKKERGEKGDVAAVYGAIRKEVGLPFANN</sequence>
<dbReference type="PANTHER" id="PTHR43580">
    <property type="entry name" value="OXIDOREDUCTASE GLYR1-RELATED"/>
    <property type="match status" value="1"/>
</dbReference>
<dbReference type="Pfam" id="PF14833">
    <property type="entry name" value="NAD_binding_11"/>
    <property type="match status" value="1"/>
</dbReference>
<dbReference type="InterPro" id="IPR002213">
    <property type="entry name" value="UDP_glucos_trans"/>
</dbReference>
<evidence type="ECO:0000259" key="3">
    <source>
        <dbReference type="Pfam" id="PF03446"/>
    </source>
</evidence>
<protein>
    <submittedName>
        <fullName evidence="5">UDP-Glycosyltransferase/glycogen phosphorylase</fullName>
    </submittedName>
</protein>
<proteinExistence type="inferred from homology"/>